<sequence>MASPTVDDQGEGAKGAVMRIVDVTTVLLTGPCTDDPWLLPFKQRRSAAFIEVRTGDPGYVGVGETYAGYFFPESVPLVVDYLRPILVADDAAVTGLDVPTLVRRMRTCCAYWGRVGLGAAVIAGIEAALWDLKGKLEGVPVYELLGGRRHDQLPAYATGGPAPWPETRMLEKVGYYRSLGFRAVKLSSGYLDLETREEVAVGRRGTDAVAEVEVSKLAAIRREFGPDLGVLLDGHMGHRESALRWDADTAAAVLAALAPYGVRWFEEPLPYGDLAGYARLVASSPVRVAGGEQLSTAAEFEVFAAHRALSIAQPDAAWIGLGEFMQVAMAFDDAGLAIAPHAWGAGAAVMQNVHGAFAAPNTDIVEAPPAAGPLHREIWGDSFRLVDGVLYPPPAPGLGVTLTDEIKQRFPFVPGVEEFSSVPGKVMRS</sequence>
<evidence type="ECO:0000313" key="6">
    <source>
        <dbReference type="Proteomes" id="UP000294739"/>
    </source>
</evidence>
<dbReference type="AlphaFoldDB" id="A0A4R5CEI5"/>
<dbReference type="InterPro" id="IPR029065">
    <property type="entry name" value="Enolase_C-like"/>
</dbReference>
<dbReference type="InterPro" id="IPR013342">
    <property type="entry name" value="Mandelate_racemase_C"/>
</dbReference>
<keyword evidence="2" id="KW-0479">Metal-binding</keyword>
<evidence type="ECO:0000256" key="1">
    <source>
        <dbReference type="ARBA" id="ARBA00001946"/>
    </source>
</evidence>
<dbReference type="PANTHER" id="PTHR13794">
    <property type="entry name" value="ENOLASE SUPERFAMILY, MANDELATE RACEMASE"/>
    <property type="match status" value="1"/>
</dbReference>
<evidence type="ECO:0000256" key="3">
    <source>
        <dbReference type="ARBA" id="ARBA00022842"/>
    </source>
</evidence>
<name>A0A4R5CEI5_9ACTN</name>
<evidence type="ECO:0000256" key="2">
    <source>
        <dbReference type="ARBA" id="ARBA00022723"/>
    </source>
</evidence>
<dbReference type="PANTHER" id="PTHR13794:SF58">
    <property type="entry name" value="MITOCHONDRIAL ENOLASE SUPERFAMILY MEMBER 1"/>
    <property type="match status" value="1"/>
</dbReference>
<comment type="caution">
    <text evidence="5">The sequence shown here is derived from an EMBL/GenBank/DDBJ whole genome shotgun (WGS) entry which is preliminary data.</text>
</comment>
<dbReference type="GO" id="GO:0016052">
    <property type="term" value="P:carbohydrate catabolic process"/>
    <property type="evidence" value="ECO:0007669"/>
    <property type="project" value="TreeGrafter"/>
</dbReference>
<evidence type="ECO:0000313" key="5">
    <source>
        <dbReference type="EMBL" id="TDD96770.1"/>
    </source>
</evidence>
<protein>
    <submittedName>
        <fullName evidence="5">Mandelate racemase/muconate lactonizing enzyme family protein</fullName>
    </submittedName>
</protein>
<dbReference type="InterPro" id="IPR013341">
    <property type="entry name" value="Mandelate_racemase_N_dom"/>
</dbReference>
<dbReference type="Pfam" id="PF13378">
    <property type="entry name" value="MR_MLE_C"/>
    <property type="match status" value="1"/>
</dbReference>
<dbReference type="SUPFAM" id="SSF54826">
    <property type="entry name" value="Enolase N-terminal domain-like"/>
    <property type="match status" value="1"/>
</dbReference>
<reference evidence="5 6" key="1">
    <citation type="submission" date="2019-03" db="EMBL/GenBank/DDBJ databases">
        <title>Draft genome sequences of novel Actinobacteria.</title>
        <authorList>
            <person name="Sahin N."/>
            <person name="Ay H."/>
            <person name="Saygin H."/>
        </authorList>
    </citation>
    <scope>NUCLEOTIDE SEQUENCE [LARGE SCALE GENOMIC DNA]</scope>
    <source>
        <strain evidence="5 6">5K138</strain>
    </source>
</reference>
<dbReference type="GO" id="GO:0016836">
    <property type="term" value="F:hydro-lyase activity"/>
    <property type="evidence" value="ECO:0007669"/>
    <property type="project" value="TreeGrafter"/>
</dbReference>
<dbReference type="EMBL" id="SMKZ01000079">
    <property type="protein sequence ID" value="TDD96770.1"/>
    <property type="molecule type" value="Genomic_DNA"/>
</dbReference>
<gene>
    <name evidence="5" type="ORF">E1269_30125</name>
</gene>
<keyword evidence="3" id="KW-0460">Magnesium</keyword>
<dbReference type="InParanoid" id="A0A4R5CEI5"/>
<dbReference type="SFLD" id="SFLDG00179">
    <property type="entry name" value="mandelate_racemase"/>
    <property type="match status" value="1"/>
</dbReference>
<accession>A0A4R5CEI5</accession>
<dbReference type="Pfam" id="PF02746">
    <property type="entry name" value="MR_MLE_N"/>
    <property type="match status" value="1"/>
</dbReference>
<dbReference type="Gene3D" id="3.30.390.10">
    <property type="entry name" value="Enolase-like, N-terminal domain"/>
    <property type="match status" value="1"/>
</dbReference>
<dbReference type="Proteomes" id="UP000294739">
    <property type="component" value="Unassembled WGS sequence"/>
</dbReference>
<proteinExistence type="predicted"/>
<dbReference type="OrthoDB" id="9802699at2"/>
<organism evidence="5 6">
    <name type="scientific">Jiangella asiatica</name>
    <dbReference type="NCBI Taxonomy" id="2530372"/>
    <lineage>
        <taxon>Bacteria</taxon>
        <taxon>Bacillati</taxon>
        <taxon>Actinomycetota</taxon>
        <taxon>Actinomycetes</taxon>
        <taxon>Jiangellales</taxon>
        <taxon>Jiangellaceae</taxon>
        <taxon>Jiangella</taxon>
    </lineage>
</organism>
<dbReference type="SFLD" id="SFLDS00001">
    <property type="entry name" value="Enolase"/>
    <property type="match status" value="1"/>
</dbReference>
<keyword evidence="6" id="KW-1185">Reference proteome</keyword>
<dbReference type="GO" id="GO:0000287">
    <property type="term" value="F:magnesium ion binding"/>
    <property type="evidence" value="ECO:0007669"/>
    <property type="project" value="TreeGrafter"/>
</dbReference>
<dbReference type="Gene3D" id="3.20.20.120">
    <property type="entry name" value="Enolase-like C-terminal domain"/>
    <property type="match status" value="1"/>
</dbReference>
<dbReference type="CDD" id="cd03316">
    <property type="entry name" value="MR_like"/>
    <property type="match status" value="1"/>
</dbReference>
<dbReference type="SUPFAM" id="SSF51604">
    <property type="entry name" value="Enolase C-terminal domain-like"/>
    <property type="match status" value="1"/>
</dbReference>
<dbReference type="InterPro" id="IPR029017">
    <property type="entry name" value="Enolase-like_N"/>
</dbReference>
<dbReference type="InterPro" id="IPR036849">
    <property type="entry name" value="Enolase-like_C_sf"/>
</dbReference>
<dbReference type="InterPro" id="IPR046945">
    <property type="entry name" value="RHMD-like"/>
</dbReference>
<comment type="cofactor">
    <cofactor evidence="1">
        <name>Mg(2+)</name>
        <dbReference type="ChEBI" id="CHEBI:18420"/>
    </cofactor>
</comment>
<feature type="domain" description="Mandelate racemase/muconate lactonizing enzyme C-terminal" evidence="4">
    <location>
        <begin position="166"/>
        <end position="287"/>
    </location>
</feature>
<evidence type="ECO:0000259" key="4">
    <source>
        <dbReference type="SMART" id="SM00922"/>
    </source>
</evidence>
<dbReference type="SMART" id="SM00922">
    <property type="entry name" value="MR_MLE"/>
    <property type="match status" value="1"/>
</dbReference>